<dbReference type="KEGG" id="bon:A361_12865"/>
<name>A0A160MB04_9BACI</name>
<dbReference type="InterPro" id="IPR018644">
    <property type="entry name" value="DUF2071"/>
</dbReference>
<dbReference type="Proteomes" id="UP000077856">
    <property type="component" value="Chromosome"/>
</dbReference>
<dbReference type="AlphaFoldDB" id="A0A160MB04"/>
<sequence length="249" mass="29080">MKEELKITGHRPFPLPDKPWVMEQIWNDVLFAHWPVPAEILEKHIPSQLTLDTYNGTAWMGVVPFWISKMRVRGFPPLPIMKSMNELNVRTYVEYEGMKGVYFFSLDADNFLAVTGARMLYYLPYMNAEMQVSKSQGLVNYESRRTHGHSENGQFKANYKSISSPFNSKPGTLDEWLTERYCLWVTKGEKVFRGDIHHTKWQLHEASCTIHQNTLASFLPRIYFKGEPILHYSPEKHAYFWPLIKVSSS</sequence>
<evidence type="ECO:0000313" key="2">
    <source>
        <dbReference type="Proteomes" id="UP000077856"/>
    </source>
</evidence>
<dbReference type="RefSeq" id="WP_019379868.1">
    <property type="nucleotide sequence ID" value="NZ_CP015506.1"/>
</dbReference>
<dbReference type="eggNOG" id="COG3361">
    <property type="taxonomic scope" value="Bacteria"/>
</dbReference>
<evidence type="ECO:0008006" key="3">
    <source>
        <dbReference type="Google" id="ProtNLM"/>
    </source>
</evidence>
<reference evidence="1 2" key="1">
    <citation type="submission" date="2016-04" db="EMBL/GenBank/DDBJ databases">
        <title>Complete genome sequence of Bacillus oceanisediminis strain 2691.</title>
        <authorList>
            <person name="Jeong H."/>
            <person name="Kim H.J."/>
            <person name="Lee D.-W."/>
        </authorList>
    </citation>
    <scope>NUCLEOTIDE SEQUENCE [LARGE SCALE GENOMIC DNA]</scope>
    <source>
        <strain evidence="1 2">2691</strain>
    </source>
</reference>
<organism evidence="1 2">
    <name type="scientific">Cytobacillus oceanisediminis 2691</name>
    <dbReference type="NCBI Taxonomy" id="1196031"/>
    <lineage>
        <taxon>Bacteria</taxon>
        <taxon>Bacillati</taxon>
        <taxon>Bacillota</taxon>
        <taxon>Bacilli</taxon>
        <taxon>Bacillales</taxon>
        <taxon>Bacillaceae</taxon>
        <taxon>Cytobacillus</taxon>
    </lineage>
</organism>
<gene>
    <name evidence="1" type="ORF">A361_12865</name>
</gene>
<accession>A0A160MB04</accession>
<protein>
    <recommendedName>
        <fullName evidence="3">DUF2071 domain-containing protein</fullName>
    </recommendedName>
</protein>
<dbReference type="PANTHER" id="PTHR39186">
    <property type="entry name" value="DUF2071 FAMILY PROTEIN"/>
    <property type="match status" value="1"/>
</dbReference>
<dbReference type="SUPFAM" id="SSF160104">
    <property type="entry name" value="Acetoacetate decarboxylase-like"/>
    <property type="match status" value="1"/>
</dbReference>
<dbReference type="InterPro" id="IPR023375">
    <property type="entry name" value="ADC_dom_sf"/>
</dbReference>
<evidence type="ECO:0000313" key="1">
    <source>
        <dbReference type="EMBL" id="AND39996.1"/>
    </source>
</evidence>
<dbReference type="PANTHER" id="PTHR39186:SF1">
    <property type="entry name" value="DUF2071 DOMAIN-CONTAINING PROTEIN"/>
    <property type="match status" value="1"/>
</dbReference>
<dbReference type="STRING" id="1196031.A361_12865"/>
<dbReference type="Pfam" id="PF09844">
    <property type="entry name" value="DUF2071"/>
    <property type="match status" value="1"/>
</dbReference>
<dbReference type="Gene3D" id="2.40.400.10">
    <property type="entry name" value="Acetoacetate decarboxylase-like"/>
    <property type="match status" value="1"/>
</dbReference>
<dbReference type="EMBL" id="CP015506">
    <property type="protein sequence ID" value="AND39996.1"/>
    <property type="molecule type" value="Genomic_DNA"/>
</dbReference>
<proteinExistence type="predicted"/>